<keyword evidence="7 9" id="KW-0472">Membrane</keyword>
<comment type="pathway">
    <text evidence="9">Protein modification; lipoprotein biosynthesis (N-acyl transfer).</text>
</comment>
<evidence type="ECO:0000256" key="8">
    <source>
        <dbReference type="ARBA" id="ARBA00023315"/>
    </source>
</evidence>
<evidence type="ECO:0000256" key="5">
    <source>
        <dbReference type="ARBA" id="ARBA00022692"/>
    </source>
</evidence>
<dbReference type="EMBL" id="CP018076">
    <property type="protein sequence ID" value="APE42783.1"/>
    <property type="molecule type" value="Genomic_DNA"/>
</dbReference>
<name>A0A1J0WEN6_9RHOB</name>
<evidence type="ECO:0000256" key="9">
    <source>
        <dbReference type="HAMAP-Rule" id="MF_01148"/>
    </source>
</evidence>
<accession>A0A1J0WEN6</accession>
<keyword evidence="6 9" id="KW-1133">Transmembrane helix</keyword>
<dbReference type="PANTHER" id="PTHR38686">
    <property type="entry name" value="APOLIPOPROTEIN N-ACYLTRANSFERASE"/>
    <property type="match status" value="1"/>
</dbReference>
<dbReference type="InterPro" id="IPR036526">
    <property type="entry name" value="C-N_Hydrolase_sf"/>
</dbReference>
<evidence type="ECO:0000256" key="1">
    <source>
        <dbReference type="ARBA" id="ARBA00004651"/>
    </source>
</evidence>
<dbReference type="EC" id="2.3.1.269" evidence="9"/>
<comment type="catalytic activity">
    <reaction evidence="9">
        <text>N-terminal S-1,2-diacyl-sn-glyceryl-L-cysteinyl-[lipoprotein] + a glycerophospholipid = N-acyl-S-1,2-diacyl-sn-glyceryl-L-cysteinyl-[lipoprotein] + a 2-acyl-sn-glycero-3-phospholipid + H(+)</text>
        <dbReference type="Rhea" id="RHEA:48228"/>
        <dbReference type="Rhea" id="RHEA-COMP:14681"/>
        <dbReference type="Rhea" id="RHEA-COMP:14684"/>
        <dbReference type="ChEBI" id="CHEBI:15378"/>
        <dbReference type="ChEBI" id="CHEBI:136912"/>
        <dbReference type="ChEBI" id="CHEBI:140656"/>
        <dbReference type="ChEBI" id="CHEBI:140657"/>
        <dbReference type="ChEBI" id="CHEBI:140660"/>
        <dbReference type="EC" id="2.3.1.269"/>
    </reaction>
</comment>
<dbReference type="NCBIfam" id="TIGR00546">
    <property type="entry name" value="lnt"/>
    <property type="match status" value="1"/>
</dbReference>
<dbReference type="Proteomes" id="UP000181897">
    <property type="component" value="Chromosome"/>
</dbReference>
<dbReference type="Gene3D" id="3.60.110.10">
    <property type="entry name" value="Carbon-nitrogen hydrolase"/>
    <property type="match status" value="1"/>
</dbReference>
<evidence type="ECO:0000256" key="6">
    <source>
        <dbReference type="ARBA" id="ARBA00022989"/>
    </source>
</evidence>
<keyword evidence="3 9" id="KW-1003">Cell membrane</keyword>
<evidence type="ECO:0000313" key="11">
    <source>
        <dbReference type="EMBL" id="APE42783.1"/>
    </source>
</evidence>
<gene>
    <name evidence="9" type="primary">lnt</name>
    <name evidence="11" type="ORF">BOO69_04595</name>
</gene>
<dbReference type="CDD" id="cd07571">
    <property type="entry name" value="ALP_N-acyl_transferase"/>
    <property type="match status" value="1"/>
</dbReference>
<dbReference type="OrthoDB" id="9804277at2"/>
<dbReference type="InterPro" id="IPR003010">
    <property type="entry name" value="C-N_Hydrolase"/>
</dbReference>
<organism evidence="11 12">
    <name type="scientific">Sulfitobacter alexandrii</name>
    <dbReference type="NCBI Taxonomy" id="1917485"/>
    <lineage>
        <taxon>Bacteria</taxon>
        <taxon>Pseudomonadati</taxon>
        <taxon>Pseudomonadota</taxon>
        <taxon>Alphaproteobacteria</taxon>
        <taxon>Rhodobacterales</taxon>
        <taxon>Roseobacteraceae</taxon>
        <taxon>Sulfitobacter</taxon>
    </lineage>
</organism>
<dbReference type="InterPro" id="IPR045378">
    <property type="entry name" value="LNT_N"/>
</dbReference>
<dbReference type="UniPathway" id="UPA00666"/>
<evidence type="ECO:0000256" key="2">
    <source>
        <dbReference type="ARBA" id="ARBA00010065"/>
    </source>
</evidence>
<dbReference type="PANTHER" id="PTHR38686:SF1">
    <property type="entry name" value="APOLIPOPROTEIN N-ACYLTRANSFERASE"/>
    <property type="match status" value="1"/>
</dbReference>
<dbReference type="InterPro" id="IPR004563">
    <property type="entry name" value="Apolipo_AcylTrfase"/>
</dbReference>
<feature type="transmembrane region" description="Helical" evidence="9">
    <location>
        <begin position="157"/>
        <end position="178"/>
    </location>
</feature>
<feature type="transmembrane region" description="Helical" evidence="9">
    <location>
        <begin position="190"/>
        <end position="207"/>
    </location>
</feature>
<protein>
    <recommendedName>
        <fullName evidence="9">Apolipoprotein N-acyltransferase</fullName>
        <shortName evidence="9">ALP N-acyltransferase</shortName>
        <ecNumber evidence="9">2.3.1.269</ecNumber>
    </recommendedName>
</protein>
<keyword evidence="8 9" id="KW-0012">Acyltransferase</keyword>
<evidence type="ECO:0000256" key="4">
    <source>
        <dbReference type="ARBA" id="ARBA00022679"/>
    </source>
</evidence>
<keyword evidence="4 9" id="KW-0808">Transferase</keyword>
<feature type="transmembrane region" description="Helical" evidence="9">
    <location>
        <begin position="31"/>
        <end position="47"/>
    </location>
</feature>
<evidence type="ECO:0000259" key="10">
    <source>
        <dbReference type="PROSITE" id="PS50263"/>
    </source>
</evidence>
<dbReference type="SUPFAM" id="SSF56317">
    <property type="entry name" value="Carbon-nitrogen hydrolase"/>
    <property type="match status" value="1"/>
</dbReference>
<dbReference type="Pfam" id="PF20154">
    <property type="entry name" value="LNT_N"/>
    <property type="match status" value="1"/>
</dbReference>
<evidence type="ECO:0000256" key="3">
    <source>
        <dbReference type="ARBA" id="ARBA00022475"/>
    </source>
</evidence>
<comment type="subcellular location">
    <subcellularLocation>
        <location evidence="1 9">Cell membrane</location>
        <topology evidence="1 9">Multi-pass membrane protein</topology>
    </subcellularLocation>
</comment>
<dbReference type="PROSITE" id="PS50263">
    <property type="entry name" value="CN_HYDROLASE"/>
    <property type="match status" value="1"/>
</dbReference>
<keyword evidence="11" id="KW-0449">Lipoprotein</keyword>
<feature type="transmembrane region" description="Helical" evidence="9">
    <location>
        <begin position="86"/>
        <end position="107"/>
    </location>
</feature>
<dbReference type="STRING" id="1917485.BOO69_04595"/>
<feature type="transmembrane region" description="Helical" evidence="9">
    <location>
        <begin position="54"/>
        <end position="74"/>
    </location>
</feature>
<proteinExistence type="inferred from homology"/>
<dbReference type="AlphaFoldDB" id="A0A1J0WEN6"/>
<keyword evidence="5 9" id="KW-0812">Transmembrane</keyword>
<keyword evidence="12" id="KW-1185">Reference proteome</keyword>
<evidence type="ECO:0000313" key="12">
    <source>
        <dbReference type="Proteomes" id="UP000181897"/>
    </source>
</evidence>
<dbReference type="GO" id="GO:0042158">
    <property type="term" value="P:lipoprotein biosynthetic process"/>
    <property type="evidence" value="ECO:0007669"/>
    <property type="project" value="UniProtKB-UniRule"/>
</dbReference>
<dbReference type="GO" id="GO:0005886">
    <property type="term" value="C:plasma membrane"/>
    <property type="evidence" value="ECO:0007669"/>
    <property type="project" value="UniProtKB-SubCell"/>
</dbReference>
<evidence type="ECO:0000256" key="7">
    <source>
        <dbReference type="ARBA" id="ARBA00023136"/>
    </source>
</evidence>
<comment type="function">
    <text evidence="9">Catalyzes the phospholipid dependent N-acylation of the N-terminal cysteine of apolipoprotein, the last step in lipoprotein maturation.</text>
</comment>
<dbReference type="Pfam" id="PF00795">
    <property type="entry name" value="CN_hydrolase"/>
    <property type="match status" value="1"/>
</dbReference>
<dbReference type="HAMAP" id="MF_01148">
    <property type="entry name" value="Lnt"/>
    <property type="match status" value="1"/>
</dbReference>
<feature type="transmembrane region" description="Helical" evidence="9">
    <location>
        <begin position="119"/>
        <end position="137"/>
    </location>
</feature>
<comment type="similarity">
    <text evidence="2 9">Belongs to the CN hydrolase family. Apolipoprotein N-acyltransferase subfamily.</text>
</comment>
<reference evidence="11 12" key="1">
    <citation type="submission" date="2016-11" db="EMBL/GenBank/DDBJ databases">
        <title>Complete genome sequence of Sulfitobacter sp. AM1-D1, a toxic bacteria associated with marine dinoflagellate Alexandrium minutum in East China Sea.</title>
        <authorList>
            <person name="Yang Q."/>
            <person name="Zhang X."/>
            <person name="Tian X."/>
        </authorList>
    </citation>
    <scope>NUCLEOTIDE SEQUENCE [LARGE SCALE GENOMIC DNA]</scope>
    <source>
        <strain evidence="11 12">AM1-D1</strain>
    </source>
</reference>
<feature type="domain" description="CN hydrolase" evidence="10">
    <location>
        <begin position="222"/>
        <end position="463"/>
    </location>
</feature>
<dbReference type="GO" id="GO:0016410">
    <property type="term" value="F:N-acyltransferase activity"/>
    <property type="evidence" value="ECO:0007669"/>
    <property type="project" value="UniProtKB-UniRule"/>
</dbReference>
<dbReference type="KEGG" id="suam:BOO69_04595"/>
<sequence length="501" mass="53951">MTRRLAAWQVLLLAALFGAGAAFGQQPYDLPPLMLLGLIGAAWLFVGRVTPGQAAWTGWAFGLGYFMHALQWIVSPFMVDVARHGWMAPFALVFLAAGMALFWGAAFWGGRKLSRTGPWALIPCWVAAELVRAYIFTGFPWASPAQSTVGVLAGQTLAWIGPHGLNVILIGAAVWGATALTSRPALHWRLLREASLLVLLVALLLPVPDRDAPLSGHTIRLVQPNAAQKDKWDPDKIPVFFQRQLQYTAAPPEGAAPDLVLWSETAIPWNLEWAGTALEEIARAGADAPVALGVQRSDDLRYFNAMITLDQSGAVTQTYDKHHLVPFGEYMPLGDFLARFGIYGLAANQGHGYTAGPGARLLDFGPLGRALPLICYEAVFAHDVNAAPERPDFLIQITNDAWFGRGAGPRQHLAQARMRAIEQGLPLARVANTGISAMIDPQGRVTASLPLNTAGFLDAALPAPAAVTPYRRTGDLPVALFVLLALAACGLHARRRGQGRP</sequence>
<dbReference type="RefSeq" id="WP_071970745.1">
    <property type="nucleotide sequence ID" value="NZ_CP018076.1"/>
</dbReference>